<dbReference type="InterPro" id="IPR028974">
    <property type="entry name" value="TSP_type-3_rpt"/>
</dbReference>
<gene>
    <name evidence="4" type="ORF">C8N26_0799</name>
</gene>
<dbReference type="AlphaFoldDB" id="A0A420E234"/>
<dbReference type="SUPFAM" id="SSF103647">
    <property type="entry name" value="TSP type-3 repeat"/>
    <property type="match status" value="1"/>
</dbReference>
<feature type="chain" id="PRO_5018995831" evidence="3">
    <location>
        <begin position="18"/>
        <end position="450"/>
    </location>
</feature>
<comment type="caution">
    <text evidence="4">The sequence shown here is derived from an EMBL/GenBank/DDBJ whole genome shotgun (WGS) entry which is preliminary data.</text>
</comment>
<feature type="region of interest" description="Disordered" evidence="2">
    <location>
        <begin position="40"/>
        <end position="59"/>
    </location>
</feature>
<dbReference type="Proteomes" id="UP000285780">
    <property type="component" value="Unassembled WGS sequence"/>
</dbReference>
<dbReference type="GO" id="GO:0005576">
    <property type="term" value="C:extracellular region"/>
    <property type="evidence" value="ECO:0007669"/>
    <property type="project" value="TreeGrafter"/>
</dbReference>
<evidence type="ECO:0000256" key="3">
    <source>
        <dbReference type="SAM" id="SignalP"/>
    </source>
</evidence>
<evidence type="ECO:0000313" key="5">
    <source>
        <dbReference type="Proteomes" id="UP000285780"/>
    </source>
</evidence>
<proteinExistence type="predicted"/>
<dbReference type="EMBL" id="RAQM01000007">
    <property type="protein sequence ID" value="RKF04138.1"/>
    <property type="molecule type" value="Genomic_DNA"/>
</dbReference>
<evidence type="ECO:0000256" key="1">
    <source>
        <dbReference type="ARBA" id="ARBA00022729"/>
    </source>
</evidence>
<feature type="signal peptide" evidence="3">
    <location>
        <begin position="1"/>
        <end position="17"/>
    </location>
</feature>
<dbReference type="SUPFAM" id="SSF75011">
    <property type="entry name" value="3-carboxy-cis,cis-mucoante lactonizing enzyme"/>
    <property type="match status" value="1"/>
</dbReference>
<dbReference type="PROSITE" id="PS51257">
    <property type="entry name" value="PROKAR_LIPOPROTEIN"/>
    <property type="match status" value="1"/>
</dbReference>
<reference evidence="4 5" key="1">
    <citation type="submission" date="2018-09" db="EMBL/GenBank/DDBJ databases">
        <title>Genomic Encyclopedia of Archaeal and Bacterial Type Strains, Phase II (KMG-II): from individual species to whole genera.</title>
        <authorList>
            <person name="Goeker M."/>
        </authorList>
    </citation>
    <scope>NUCLEOTIDE SEQUENCE [LARGE SCALE GENOMIC DNA]</scope>
    <source>
        <strain evidence="4 5">DSM 16505</strain>
    </source>
</reference>
<evidence type="ECO:0000313" key="4">
    <source>
        <dbReference type="EMBL" id="RKF04138.1"/>
    </source>
</evidence>
<evidence type="ECO:0000256" key="2">
    <source>
        <dbReference type="SAM" id="MobiDB-lite"/>
    </source>
</evidence>
<dbReference type="Gene3D" id="4.10.1080.10">
    <property type="entry name" value="TSP type-3 repeat"/>
    <property type="match status" value="1"/>
</dbReference>
<dbReference type="PANTHER" id="PTHR38787">
    <property type="entry name" value="REGULATORY P DOMAIN-CONTAINING PROTEIN"/>
    <property type="match status" value="1"/>
</dbReference>
<accession>A0A420E234</accession>
<keyword evidence="5" id="KW-1185">Reference proteome</keyword>
<dbReference type="Pfam" id="PF02412">
    <property type="entry name" value="TSP_3"/>
    <property type="match status" value="2"/>
</dbReference>
<dbReference type="InterPro" id="IPR003367">
    <property type="entry name" value="Thrombospondin_3-like_rpt"/>
</dbReference>
<dbReference type="NCBIfam" id="TIGR04312">
    <property type="entry name" value="choice_anch_B"/>
    <property type="match status" value="1"/>
</dbReference>
<name>A0A420E234_9FLAO</name>
<organism evidence="4 5">
    <name type="scientific">Tenacibaculum lutimaris</name>
    <dbReference type="NCBI Taxonomy" id="285258"/>
    <lineage>
        <taxon>Bacteria</taxon>
        <taxon>Pseudomonadati</taxon>
        <taxon>Bacteroidota</taxon>
        <taxon>Flavobacteriia</taxon>
        <taxon>Flavobacteriales</taxon>
        <taxon>Flavobacteriaceae</taxon>
        <taxon>Tenacibaculum</taxon>
    </lineage>
</organism>
<dbReference type="GO" id="GO:0005509">
    <property type="term" value="F:calcium ion binding"/>
    <property type="evidence" value="ECO:0007669"/>
    <property type="project" value="InterPro"/>
</dbReference>
<dbReference type="PANTHER" id="PTHR38787:SF3">
    <property type="entry name" value="REGULATORY P DOMAIN-CONTAINING PROTEIN"/>
    <property type="match status" value="1"/>
</dbReference>
<sequence>MKLYKIIFFFICFAAFAACSSPKIKLIDEDLDNDGIVNTKDNCPDTANPNQEDTDNDGIGDVCDSDSGVITNKIPCENGFAGQFPCNGYDLLLHIPINTFQAAEGNDCWGWTDPTTNKEYAIMGLDNGTVFIDVTDTENPIYLGKLPTATISSPWRDIKVYNNHAFIVADNSISDNTHGMQVFDLTRLRDVSDPPATFTTDAHFTTFGKAHNIVINEDSGFAYVVGSTQYSGGPLFINIQDPKNPTSAGGYAADGYSHDAQVINYKGPDSDYTGKEILVGSNGEVNGTNEVVVVDVTNKANPVNISKISYNNEAYTHQGWFTDDQRYFIVGDELDEMTGKVGKTRILIFDMLDLDNPQLLNEYYGPTEAIDHNGYIKDNTFYLANYRAGVRMHDISNIASGTMTETGYFDTYPENNNPDFNGVWSVYPFFNSGNIVVSDIEKGLFILKKK</sequence>
<dbReference type="InterPro" id="IPR027589">
    <property type="entry name" value="Choice_anch_B"/>
</dbReference>
<feature type="compositionally biased region" description="Polar residues" evidence="2">
    <location>
        <begin position="40"/>
        <end position="51"/>
    </location>
</feature>
<protein>
    <submittedName>
        <fullName evidence="4">Choice-of-anchor B domain-containing protein</fullName>
    </submittedName>
</protein>
<dbReference type="GO" id="GO:0007155">
    <property type="term" value="P:cell adhesion"/>
    <property type="evidence" value="ECO:0007669"/>
    <property type="project" value="InterPro"/>
</dbReference>
<dbReference type="RefSeq" id="WP_120186158.1">
    <property type="nucleotide sequence ID" value="NZ_RAQM01000007.1"/>
</dbReference>
<keyword evidence="1 3" id="KW-0732">Signal</keyword>